<organism evidence="6 7">
    <name type="scientific">Devosia litorisediminis</name>
    <dbReference type="NCBI Taxonomy" id="2829817"/>
    <lineage>
        <taxon>Bacteria</taxon>
        <taxon>Pseudomonadati</taxon>
        <taxon>Pseudomonadota</taxon>
        <taxon>Alphaproteobacteria</taxon>
        <taxon>Hyphomicrobiales</taxon>
        <taxon>Devosiaceae</taxon>
        <taxon>Devosia</taxon>
    </lineage>
</organism>
<dbReference type="InterPro" id="IPR001789">
    <property type="entry name" value="Sig_transdc_resp-reg_receiver"/>
</dbReference>
<dbReference type="SUPFAM" id="SSF52172">
    <property type="entry name" value="CheY-like"/>
    <property type="match status" value="1"/>
</dbReference>
<dbReference type="Pfam" id="PF00072">
    <property type="entry name" value="Response_reg"/>
    <property type="match status" value="1"/>
</dbReference>
<feature type="modified residue" description="4-aspartylphosphate" evidence="4">
    <location>
        <position position="60"/>
    </location>
</feature>
<keyword evidence="7" id="KW-1185">Reference proteome</keyword>
<gene>
    <name evidence="6" type="ORF">KD146_13405</name>
</gene>
<protein>
    <submittedName>
        <fullName evidence="6">Response regulator</fullName>
    </submittedName>
</protein>
<evidence type="ECO:0000313" key="7">
    <source>
        <dbReference type="Proteomes" id="UP000678281"/>
    </source>
</evidence>
<dbReference type="InterPro" id="IPR011006">
    <property type="entry name" value="CheY-like_superfamily"/>
</dbReference>
<proteinExistence type="predicted"/>
<dbReference type="Gene3D" id="3.40.50.2300">
    <property type="match status" value="1"/>
</dbReference>
<keyword evidence="3" id="KW-0804">Transcription</keyword>
<keyword evidence="1 4" id="KW-0597">Phosphoprotein</keyword>
<comment type="caution">
    <text evidence="6">The sequence shown here is derived from an EMBL/GenBank/DDBJ whole genome shotgun (WGS) entry which is preliminary data.</text>
</comment>
<dbReference type="AlphaFoldDB" id="A0A942I609"/>
<dbReference type="Proteomes" id="UP000678281">
    <property type="component" value="Unassembled WGS sequence"/>
</dbReference>
<evidence type="ECO:0000256" key="3">
    <source>
        <dbReference type="ARBA" id="ARBA00023163"/>
    </source>
</evidence>
<evidence type="ECO:0000256" key="2">
    <source>
        <dbReference type="ARBA" id="ARBA00023015"/>
    </source>
</evidence>
<dbReference type="GO" id="GO:0000160">
    <property type="term" value="P:phosphorelay signal transduction system"/>
    <property type="evidence" value="ECO:0007669"/>
    <property type="project" value="InterPro"/>
</dbReference>
<accession>A0A942I609</accession>
<keyword evidence="2" id="KW-0805">Transcription regulation</keyword>
<evidence type="ECO:0000259" key="5">
    <source>
        <dbReference type="PROSITE" id="PS50110"/>
    </source>
</evidence>
<evidence type="ECO:0000313" key="6">
    <source>
        <dbReference type="EMBL" id="MBS3849696.1"/>
    </source>
</evidence>
<dbReference type="InterPro" id="IPR050595">
    <property type="entry name" value="Bact_response_regulator"/>
</dbReference>
<sequence length="134" mass="14331">MHNQASKAAVILVVDDDALINMNAVDMVEQLGHTALEAYSGAEALTILGSQQTVDLLITDYAMPGMNGVELANQARQLRPDLPIVLATGYSELPEGIEIDLPRLPKPYQQSDLANHLMVLLNERAPANAGSAQA</sequence>
<reference evidence="6" key="1">
    <citation type="submission" date="2021-04" db="EMBL/GenBank/DDBJ databases">
        <title>Devosia litorisediminis sp. nov., isolated from a sand dune.</title>
        <authorList>
            <person name="Park S."/>
            <person name="Yoon J.-H."/>
        </authorList>
    </citation>
    <scope>NUCLEOTIDE SEQUENCE</scope>
    <source>
        <strain evidence="6">BSSL-BM10</strain>
    </source>
</reference>
<dbReference type="EMBL" id="JAGXTP010000002">
    <property type="protein sequence ID" value="MBS3849696.1"/>
    <property type="molecule type" value="Genomic_DNA"/>
</dbReference>
<evidence type="ECO:0000256" key="4">
    <source>
        <dbReference type="PROSITE-ProRule" id="PRU00169"/>
    </source>
</evidence>
<feature type="domain" description="Response regulatory" evidence="5">
    <location>
        <begin position="10"/>
        <end position="121"/>
    </location>
</feature>
<evidence type="ECO:0000256" key="1">
    <source>
        <dbReference type="ARBA" id="ARBA00022553"/>
    </source>
</evidence>
<name>A0A942I609_9HYPH</name>
<dbReference type="PANTHER" id="PTHR44591">
    <property type="entry name" value="STRESS RESPONSE REGULATOR PROTEIN 1"/>
    <property type="match status" value="1"/>
</dbReference>
<dbReference type="PROSITE" id="PS50110">
    <property type="entry name" value="RESPONSE_REGULATORY"/>
    <property type="match status" value="1"/>
</dbReference>
<dbReference type="SMART" id="SM00448">
    <property type="entry name" value="REC"/>
    <property type="match status" value="1"/>
</dbReference>
<dbReference type="PANTHER" id="PTHR44591:SF3">
    <property type="entry name" value="RESPONSE REGULATORY DOMAIN-CONTAINING PROTEIN"/>
    <property type="match status" value="1"/>
</dbReference>